<dbReference type="EMBL" id="JAPCHZ010000001">
    <property type="protein sequence ID" value="MCW4451361.1"/>
    <property type="molecule type" value="Genomic_DNA"/>
</dbReference>
<proteinExistence type="predicted"/>
<protein>
    <recommendedName>
        <fullName evidence="3">Lipoprotein</fullName>
    </recommendedName>
</protein>
<evidence type="ECO:0000313" key="2">
    <source>
        <dbReference type="Proteomes" id="UP001209107"/>
    </source>
</evidence>
<reference evidence="1 2" key="1">
    <citation type="submission" date="2022-10" db="EMBL/GenBank/DDBJ databases">
        <title>Kaistella sp. BT-6-1-3.</title>
        <authorList>
            <person name="Ai J."/>
            <person name="Deng Z."/>
        </authorList>
    </citation>
    <scope>NUCLEOTIDE SEQUENCE [LARGE SCALE GENOMIC DNA]</scope>
    <source>
        <strain evidence="1 2">BT6-1-3</strain>
    </source>
</reference>
<gene>
    <name evidence="1" type="ORF">OK344_03980</name>
</gene>
<evidence type="ECO:0000313" key="1">
    <source>
        <dbReference type="EMBL" id="MCW4451361.1"/>
    </source>
</evidence>
<dbReference type="PROSITE" id="PS51257">
    <property type="entry name" value="PROKAR_LIPOPROTEIN"/>
    <property type="match status" value="1"/>
</dbReference>
<comment type="caution">
    <text evidence="1">The sequence shown here is derived from an EMBL/GenBank/DDBJ whole genome shotgun (WGS) entry which is preliminary data.</text>
</comment>
<organism evidence="1 2">
    <name type="scientific">Kaistella yananensis</name>
    <dbReference type="NCBI Taxonomy" id="2989820"/>
    <lineage>
        <taxon>Bacteria</taxon>
        <taxon>Pseudomonadati</taxon>
        <taxon>Bacteroidota</taxon>
        <taxon>Flavobacteriia</taxon>
        <taxon>Flavobacteriales</taxon>
        <taxon>Weeksellaceae</taxon>
        <taxon>Chryseobacterium group</taxon>
        <taxon>Kaistella</taxon>
    </lineage>
</organism>
<sequence>MKKLIYTMLITLLASCTKEKPNSQPAQNNSADVPVTGSLKSVREQTKENILKNLNSEIISYLKSNDYTRFSQFIHPHKGIRFSMYAYVQPEKDKHFSREDFNRYISMPTKFTWGEKDGTGDLLVVSLQNYLQQWVFKRDFTQAQFYLNEFKGKGNSLNNLLKIYPNADFTENYIPGSEKYSGMDWNSLRFVFEEFQGKYYLVALINDEWTV</sequence>
<dbReference type="RefSeq" id="WP_265143554.1">
    <property type="nucleotide sequence ID" value="NZ_JAPCHZ010000001.1"/>
</dbReference>
<keyword evidence="2" id="KW-1185">Reference proteome</keyword>
<dbReference type="Proteomes" id="UP001209107">
    <property type="component" value="Unassembled WGS sequence"/>
</dbReference>
<name>A0ABT3JKW6_9FLAO</name>
<accession>A0ABT3JKW6</accession>
<evidence type="ECO:0008006" key="3">
    <source>
        <dbReference type="Google" id="ProtNLM"/>
    </source>
</evidence>